<feature type="transmembrane region" description="Helical" evidence="7">
    <location>
        <begin position="64"/>
        <end position="86"/>
    </location>
</feature>
<gene>
    <name evidence="9" type="ORF">DXC81_06115</name>
</gene>
<dbReference type="PANTHER" id="PTHR30151">
    <property type="entry name" value="ALKANE SULFONATE ABC TRANSPORTER-RELATED, MEMBRANE SUBUNIT"/>
    <property type="match status" value="1"/>
</dbReference>
<evidence type="ECO:0000259" key="8">
    <source>
        <dbReference type="PROSITE" id="PS50928"/>
    </source>
</evidence>
<organism evidence="9 10">
    <name type="scientific">Collinsella tanakaei</name>
    <dbReference type="NCBI Taxonomy" id="626935"/>
    <lineage>
        <taxon>Bacteria</taxon>
        <taxon>Bacillati</taxon>
        <taxon>Actinomycetota</taxon>
        <taxon>Coriobacteriia</taxon>
        <taxon>Coriobacteriales</taxon>
        <taxon>Coriobacteriaceae</taxon>
        <taxon>Collinsella</taxon>
    </lineage>
</organism>
<dbReference type="AlphaFoldDB" id="A0A3E4QSI2"/>
<keyword evidence="2 7" id="KW-0813">Transport</keyword>
<sequence>MRKKTFCSALAHAGAYLVSIAVLLGLWHLAAVVISSSALPTPGATVAVFREYVPDLAPAFAVSLYRVLASLGIASVLAVPAGLALGRSPRLDAAVSPALHVLYPIPKVVLLPVFLVLLGLGDAAKIALMSVTVFFQVLVSVRDAAACVPRESILAARSLGAGRVVTCLHVVVPAVLPELFTALRVGSGTAVAILFLAESIAGSTGLGYFIVDAWSMVDYPRMFAGMIGMAVLGVGIYEVLALVERLLTPWRRA</sequence>
<dbReference type="EMBL" id="QSRJ01000006">
    <property type="protein sequence ID" value="RGL10155.1"/>
    <property type="molecule type" value="Genomic_DNA"/>
</dbReference>
<dbReference type="SUPFAM" id="SSF161098">
    <property type="entry name" value="MetI-like"/>
    <property type="match status" value="1"/>
</dbReference>
<evidence type="ECO:0000256" key="3">
    <source>
        <dbReference type="ARBA" id="ARBA00022475"/>
    </source>
</evidence>
<dbReference type="Proteomes" id="UP000260943">
    <property type="component" value="Unassembled WGS sequence"/>
</dbReference>
<evidence type="ECO:0000256" key="5">
    <source>
        <dbReference type="ARBA" id="ARBA00022989"/>
    </source>
</evidence>
<accession>A0A3E4QSI2</accession>
<dbReference type="GO" id="GO:0005886">
    <property type="term" value="C:plasma membrane"/>
    <property type="evidence" value="ECO:0007669"/>
    <property type="project" value="UniProtKB-SubCell"/>
</dbReference>
<feature type="transmembrane region" description="Helical" evidence="7">
    <location>
        <begin position="12"/>
        <end position="34"/>
    </location>
</feature>
<feature type="transmembrane region" description="Helical" evidence="7">
    <location>
        <begin position="153"/>
        <end position="176"/>
    </location>
</feature>
<keyword evidence="6 7" id="KW-0472">Membrane</keyword>
<keyword evidence="5 7" id="KW-1133">Transmembrane helix</keyword>
<comment type="caution">
    <text evidence="9">The sequence shown here is derived from an EMBL/GenBank/DDBJ whole genome shotgun (WGS) entry which is preliminary data.</text>
</comment>
<dbReference type="PROSITE" id="PS50928">
    <property type="entry name" value="ABC_TM1"/>
    <property type="match status" value="1"/>
</dbReference>
<evidence type="ECO:0000256" key="6">
    <source>
        <dbReference type="ARBA" id="ARBA00023136"/>
    </source>
</evidence>
<reference evidence="9 10" key="1">
    <citation type="submission" date="2018-08" db="EMBL/GenBank/DDBJ databases">
        <title>A genome reference for cultivated species of the human gut microbiota.</title>
        <authorList>
            <person name="Zou Y."/>
            <person name="Xue W."/>
            <person name="Luo G."/>
        </authorList>
    </citation>
    <scope>NUCLEOTIDE SEQUENCE [LARGE SCALE GENOMIC DNA]</scope>
    <source>
        <strain evidence="9 10">TF08-14</strain>
    </source>
</reference>
<evidence type="ECO:0000256" key="1">
    <source>
        <dbReference type="ARBA" id="ARBA00004651"/>
    </source>
</evidence>
<protein>
    <submittedName>
        <fullName evidence="9">ABC transporter permease</fullName>
    </submittedName>
</protein>
<comment type="similarity">
    <text evidence="7">Belongs to the binding-protein-dependent transport system permease family.</text>
</comment>
<dbReference type="Pfam" id="PF00528">
    <property type="entry name" value="BPD_transp_1"/>
    <property type="match status" value="1"/>
</dbReference>
<feature type="transmembrane region" description="Helical" evidence="7">
    <location>
        <begin position="98"/>
        <end position="117"/>
    </location>
</feature>
<keyword evidence="4 7" id="KW-0812">Transmembrane</keyword>
<evidence type="ECO:0000256" key="7">
    <source>
        <dbReference type="RuleBase" id="RU363032"/>
    </source>
</evidence>
<feature type="domain" description="ABC transmembrane type-1" evidence="8">
    <location>
        <begin position="60"/>
        <end position="248"/>
    </location>
</feature>
<dbReference type="GO" id="GO:0055085">
    <property type="term" value="P:transmembrane transport"/>
    <property type="evidence" value="ECO:0007669"/>
    <property type="project" value="InterPro"/>
</dbReference>
<evidence type="ECO:0000313" key="9">
    <source>
        <dbReference type="EMBL" id="RGL10155.1"/>
    </source>
</evidence>
<dbReference type="InterPro" id="IPR000515">
    <property type="entry name" value="MetI-like"/>
</dbReference>
<dbReference type="CDD" id="cd06261">
    <property type="entry name" value="TM_PBP2"/>
    <property type="match status" value="1"/>
</dbReference>
<name>A0A3E4QSI2_9ACTN</name>
<feature type="transmembrane region" description="Helical" evidence="7">
    <location>
        <begin position="223"/>
        <end position="243"/>
    </location>
</feature>
<dbReference type="Gene3D" id="1.10.3720.10">
    <property type="entry name" value="MetI-like"/>
    <property type="match status" value="1"/>
</dbReference>
<feature type="transmembrane region" description="Helical" evidence="7">
    <location>
        <begin position="188"/>
        <end position="211"/>
    </location>
</feature>
<evidence type="ECO:0000256" key="4">
    <source>
        <dbReference type="ARBA" id="ARBA00022692"/>
    </source>
</evidence>
<comment type="subcellular location">
    <subcellularLocation>
        <location evidence="1 7">Cell membrane</location>
        <topology evidence="1 7">Multi-pass membrane protein</topology>
    </subcellularLocation>
</comment>
<evidence type="ECO:0000256" key="2">
    <source>
        <dbReference type="ARBA" id="ARBA00022448"/>
    </source>
</evidence>
<evidence type="ECO:0000313" key="10">
    <source>
        <dbReference type="Proteomes" id="UP000260943"/>
    </source>
</evidence>
<keyword evidence="3" id="KW-1003">Cell membrane</keyword>
<dbReference type="PANTHER" id="PTHR30151:SF0">
    <property type="entry name" value="ABC TRANSPORTER PERMEASE PROTEIN MJ0413-RELATED"/>
    <property type="match status" value="1"/>
</dbReference>
<dbReference type="InterPro" id="IPR035906">
    <property type="entry name" value="MetI-like_sf"/>
</dbReference>
<proteinExistence type="inferred from homology"/>